<evidence type="ECO:0000256" key="3">
    <source>
        <dbReference type="ARBA" id="ARBA00023054"/>
    </source>
</evidence>
<dbReference type="Pfam" id="PF02646">
    <property type="entry name" value="RmuC"/>
    <property type="match status" value="1"/>
</dbReference>
<keyword evidence="8" id="KW-1185">Reference proteome</keyword>
<feature type="transmembrane region" description="Helical" evidence="6">
    <location>
        <begin position="30"/>
        <end position="54"/>
    </location>
</feature>
<accession>A0A6C0U0L9</accession>
<sequence length="464" mass="52239">MSCALLYTGHCRRKELPMSVDPVLAMDPKLLLALAAALLLGLGLAGAAALLLRLRRLTRLTRRQREALAQLNSRYHNLRSDYERLQTQHLEHQHQHEAQIGLLNDNREHLRQEFENLANRIFEARDKSFTASSRDSLQALLQPFREQISGFQQRIDQVHSESLKGNATLESELRKVLEIGLQMSDQANNLAQALKGDNKIAGNWGEAQLERSLELAGLVAGEHYETQSTVRDRQGRRWLPDLLIKLPDRRHLVIDSKVSLVAWERAVAADTEEEQQACLDAHSRAVRQHVDELAGKDYANLPGMGSPDFVLMFMPVEPAYIAVMQHNRELFNYGYQRGVVLVSHTTLMPVLRTVANLWMVERSNAEAREISRSAGEIYNQVCHMAERLQKLGQTLQAAGNHYNRTVTSLTGKQGLAGKVERFQQLSTTANKTMPSLEPLHNDIETERLDMVLAEQVPPVGTPSG</sequence>
<comment type="function">
    <text evidence="1">Involved in DNA recombination.</text>
</comment>
<proteinExistence type="inferred from homology"/>
<gene>
    <name evidence="7" type="ORF">G3T16_09745</name>
</gene>
<evidence type="ECO:0000256" key="1">
    <source>
        <dbReference type="ARBA" id="ARBA00003416"/>
    </source>
</evidence>
<evidence type="ECO:0000256" key="2">
    <source>
        <dbReference type="ARBA" id="ARBA00009840"/>
    </source>
</evidence>
<name>A0A6C0U0L9_9GAMM</name>
<keyword evidence="6" id="KW-0812">Transmembrane</keyword>
<keyword evidence="4" id="KW-0233">DNA recombination</keyword>
<dbReference type="InterPro" id="IPR003798">
    <property type="entry name" value="DNA_recombination_RmuC"/>
</dbReference>
<dbReference type="EMBL" id="CP048711">
    <property type="protein sequence ID" value="QIB65650.1"/>
    <property type="molecule type" value="Genomic_DNA"/>
</dbReference>
<dbReference type="PANTHER" id="PTHR30563:SF0">
    <property type="entry name" value="DNA RECOMBINATION PROTEIN RMUC"/>
    <property type="match status" value="1"/>
</dbReference>
<dbReference type="KEGG" id="kim:G3T16_09745"/>
<keyword evidence="3 5" id="KW-0175">Coiled coil</keyword>
<organism evidence="7 8">
    <name type="scientific">Kineobactrum salinum</name>
    <dbReference type="NCBI Taxonomy" id="2708301"/>
    <lineage>
        <taxon>Bacteria</taxon>
        <taxon>Pseudomonadati</taxon>
        <taxon>Pseudomonadota</taxon>
        <taxon>Gammaproteobacteria</taxon>
        <taxon>Cellvibrionales</taxon>
        <taxon>Halieaceae</taxon>
        <taxon>Kineobactrum</taxon>
    </lineage>
</organism>
<evidence type="ECO:0000256" key="4">
    <source>
        <dbReference type="ARBA" id="ARBA00023172"/>
    </source>
</evidence>
<keyword evidence="6" id="KW-0472">Membrane</keyword>
<protein>
    <submittedName>
        <fullName evidence="7">DNA recombination protein RmuC</fullName>
    </submittedName>
</protein>
<keyword evidence="6" id="KW-1133">Transmembrane helix</keyword>
<dbReference type="Proteomes" id="UP000477680">
    <property type="component" value="Chromosome"/>
</dbReference>
<evidence type="ECO:0000256" key="5">
    <source>
        <dbReference type="SAM" id="Coils"/>
    </source>
</evidence>
<comment type="similarity">
    <text evidence="2">Belongs to the RmuC family.</text>
</comment>
<evidence type="ECO:0000256" key="6">
    <source>
        <dbReference type="SAM" id="Phobius"/>
    </source>
</evidence>
<reference evidence="7 8" key="1">
    <citation type="submission" date="2020-02" db="EMBL/GenBank/DDBJ databases">
        <title>Genome sequencing for Kineobactrum sp. M2.</title>
        <authorList>
            <person name="Park S.-J."/>
        </authorList>
    </citation>
    <scope>NUCLEOTIDE SEQUENCE [LARGE SCALE GENOMIC DNA]</scope>
    <source>
        <strain evidence="7 8">M2</strain>
    </source>
</reference>
<evidence type="ECO:0000313" key="7">
    <source>
        <dbReference type="EMBL" id="QIB65650.1"/>
    </source>
</evidence>
<feature type="coiled-coil region" evidence="5">
    <location>
        <begin position="54"/>
        <end position="127"/>
    </location>
</feature>
<dbReference type="AlphaFoldDB" id="A0A6C0U0L9"/>
<dbReference type="PANTHER" id="PTHR30563">
    <property type="entry name" value="DNA RECOMBINATION PROTEIN RMUC"/>
    <property type="match status" value="1"/>
</dbReference>
<dbReference type="GO" id="GO:0006310">
    <property type="term" value="P:DNA recombination"/>
    <property type="evidence" value="ECO:0007669"/>
    <property type="project" value="UniProtKB-KW"/>
</dbReference>
<evidence type="ECO:0000313" key="8">
    <source>
        <dbReference type="Proteomes" id="UP000477680"/>
    </source>
</evidence>